<dbReference type="PATRIC" id="fig|224911.44.peg.264"/>
<dbReference type="HOGENOM" id="CLU_2647347_0_0_5"/>
<dbReference type="Pfam" id="PF00149">
    <property type="entry name" value="Metallophos"/>
    <property type="match status" value="1"/>
</dbReference>
<dbReference type="Proteomes" id="UP000002526">
    <property type="component" value="Chromosome"/>
</dbReference>
<feature type="domain" description="Calcineurin-like phosphoesterase" evidence="1">
    <location>
        <begin position="8"/>
        <end position="63"/>
    </location>
</feature>
<sequence length="76" mass="8212">MDDSITFAIGDIHGCSGKLQSLLTQCDTVRCGRNARFILLGDYVDRGSESQDVLDLLMRQAASLPVSAAPFQPVAR</sequence>
<dbReference type="EMBL" id="BA000040">
    <property type="protein sequence ID" value="BAC46144.1"/>
    <property type="molecule type" value="Genomic_DNA"/>
</dbReference>
<gene>
    <name evidence="2" type="ordered locus">bsl0879</name>
</gene>
<dbReference type="KEGG" id="bja:bsl0879"/>
<evidence type="ECO:0000313" key="3">
    <source>
        <dbReference type="Proteomes" id="UP000002526"/>
    </source>
</evidence>
<organism evidence="2 3">
    <name type="scientific">Bradyrhizobium diazoefficiens (strain JCM 10833 / BCRC 13528 / IAM 13628 / NBRC 14792 / USDA 110)</name>
    <dbReference type="NCBI Taxonomy" id="224911"/>
    <lineage>
        <taxon>Bacteria</taxon>
        <taxon>Pseudomonadati</taxon>
        <taxon>Pseudomonadota</taxon>
        <taxon>Alphaproteobacteria</taxon>
        <taxon>Hyphomicrobiales</taxon>
        <taxon>Nitrobacteraceae</taxon>
        <taxon>Bradyrhizobium</taxon>
    </lineage>
</organism>
<dbReference type="RefSeq" id="WP_011083701.1">
    <property type="nucleotide sequence ID" value="NC_004463.1"/>
</dbReference>
<dbReference type="InterPro" id="IPR029052">
    <property type="entry name" value="Metallo-depent_PP-like"/>
</dbReference>
<dbReference type="GeneID" id="98280352"/>
<dbReference type="PANTHER" id="PTHR42850">
    <property type="entry name" value="METALLOPHOSPHOESTERASE"/>
    <property type="match status" value="1"/>
</dbReference>
<evidence type="ECO:0000259" key="1">
    <source>
        <dbReference type="Pfam" id="PF00149"/>
    </source>
</evidence>
<dbReference type="EnsemblBacteria" id="BAC46144">
    <property type="protein sequence ID" value="BAC46144"/>
    <property type="gene ID" value="BAC46144"/>
</dbReference>
<name>Q89W14_BRADU</name>
<keyword evidence="3" id="KW-1185">Reference proteome</keyword>
<accession>Q89W14</accession>
<dbReference type="InterPro" id="IPR050126">
    <property type="entry name" value="Ap4A_hydrolase"/>
</dbReference>
<dbReference type="OrthoDB" id="9807890at2"/>
<dbReference type="InParanoid" id="Q89W14"/>
<reference evidence="3" key="1">
    <citation type="journal article" date="2002" name="DNA Res.">
        <title>Complete genomic sequence of nitrogen-fixing symbiotic bacterium Bradyrhizobium japonicum USDA110.</title>
        <authorList>
            <person name="Kaneko T."/>
            <person name="Nakamura Y."/>
            <person name="Sato S."/>
            <person name="Minamisawa K."/>
            <person name="Uchiumi T."/>
            <person name="Sasamoto S."/>
            <person name="Watanabe A."/>
            <person name="Idesawa K."/>
            <person name="Iriguchi M."/>
            <person name="Kawashima K."/>
            <person name="Kohara M."/>
            <person name="Matsumoto M."/>
            <person name="Shimpo S."/>
            <person name="Tsuruoka H."/>
            <person name="Wada T."/>
            <person name="Yamada M."/>
            <person name="Tabata S."/>
        </authorList>
    </citation>
    <scope>NUCLEOTIDE SEQUENCE [LARGE SCALE GENOMIC DNA]</scope>
    <source>
        <strain evidence="3">JCM 10833 / BCRC 13528 / IAM 13628 / NBRC 14792 / USDA 110</strain>
    </source>
</reference>
<dbReference type="GO" id="GO:0016787">
    <property type="term" value="F:hydrolase activity"/>
    <property type="evidence" value="ECO:0007669"/>
    <property type="project" value="InterPro"/>
</dbReference>
<proteinExistence type="predicted"/>
<dbReference type="AlphaFoldDB" id="Q89W14"/>
<dbReference type="STRING" id="224911.AAV28_01245"/>
<protein>
    <submittedName>
        <fullName evidence="2">Bsl0879 protein</fullName>
    </submittedName>
</protein>
<dbReference type="PANTHER" id="PTHR42850:SF4">
    <property type="entry name" value="ZINC-DEPENDENT ENDOPOLYPHOSPHATASE"/>
    <property type="match status" value="1"/>
</dbReference>
<dbReference type="InterPro" id="IPR004843">
    <property type="entry name" value="Calcineurin-like_PHP"/>
</dbReference>
<dbReference type="Gene3D" id="3.60.21.10">
    <property type="match status" value="1"/>
</dbReference>
<dbReference type="SUPFAM" id="SSF56300">
    <property type="entry name" value="Metallo-dependent phosphatases"/>
    <property type="match status" value="1"/>
</dbReference>
<evidence type="ECO:0000313" key="2">
    <source>
        <dbReference type="EMBL" id="BAC46144.1"/>
    </source>
</evidence>